<dbReference type="AlphaFoldDB" id="A0A917MZN5"/>
<gene>
    <name evidence="5" type="ORF">GCM10011425_01170</name>
</gene>
<evidence type="ECO:0000313" key="6">
    <source>
        <dbReference type="Proteomes" id="UP000662074"/>
    </source>
</evidence>
<comment type="caution">
    <text evidence="5">The sequence shown here is derived from an EMBL/GenBank/DDBJ whole genome shotgun (WGS) entry which is preliminary data.</text>
</comment>
<evidence type="ECO:0000313" key="5">
    <source>
        <dbReference type="EMBL" id="GGI48905.1"/>
    </source>
</evidence>
<dbReference type="PROSITE" id="PS01124">
    <property type="entry name" value="HTH_ARAC_FAMILY_2"/>
    <property type="match status" value="1"/>
</dbReference>
<proteinExistence type="predicted"/>
<evidence type="ECO:0000256" key="2">
    <source>
        <dbReference type="ARBA" id="ARBA00023125"/>
    </source>
</evidence>
<reference evidence="5" key="2">
    <citation type="submission" date="2020-09" db="EMBL/GenBank/DDBJ databases">
        <authorList>
            <person name="Sun Q."/>
            <person name="Sedlacek I."/>
        </authorList>
    </citation>
    <scope>NUCLEOTIDE SEQUENCE</scope>
    <source>
        <strain evidence="5">CCM 8711</strain>
    </source>
</reference>
<dbReference type="Gene3D" id="1.10.10.60">
    <property type="entry name" value="Homeodomain-like"/>
    <property type="match status" value="1"/>
</dbReference>
<evidence type="ECO:0000256" key="3">
    <source>
        <dbReference type="ARBA" id="ARBA00023163"/>
    </source>
</evidence>
<sequence length="284" mass="32436">MKDIPIHKLADRANTGLVIKYAGEDGEMSQKFNALGAHRDDHYIFFLMEKGTCNMMVDFTEIVIDAHSLFYISPGQVHHSLGTTNPQGWFIAVETSLVPQEFRLVFENQLLLQQPYQLNIEKLAHCCSLIKLLHHHFANNTDSAFYVDILRSLLNSFIATVACGYVSMDKPGQKHTRPAQIAHDFKQLIGKHYKTEKSPSAYASMLNISESYLNEALKKVTGFSVSYWITHEVMLEARRLLYYSEATAKQVAHELGYDDHTYFSRLFKNNTGSTPLAFRSTYRK</sequence>
<reference evidence="5" key="1">
    <citation type="journal article" date="2014" name="Int. J. Syst. Evol. Microbiol.">
        <title>Complete genome sequence of Corynebacterium casei LMG S-19264T (=DSM 44701T), isolated from a smear-ripened cheese.</title>
        <authorList>
            <consortium name="US DOE Joint Genome Institute (JGI-PGF)"/>
            <person name="Walter F."/>
            <person name="Albersmeier A."/>
            <person name="Kalinowski J."/>
            <person name="Ruckert C."/>
        </authorList>
    </citation>
    <scope>NUCLEOTIDE SEQUENCE</scope>
    <source>
        <strain evidence="5">CCM 8711</strain>
    </source>
</reference>
<dbReference type="RefSeq" id="WP_188412824.1">
    <property type="nucleotide sequence ID" value="NZ_BMDO01000001.1"/>
</dbReference>
<evidence type="ECO:0000256" key="1">
    <source>
        <dbReference type="ARBA" id="ARBA00023015"/>
    </source>
</evidence>
<dbReference type="InterPro" id="IPR037923">
    <property type="entry name" value="HTH-like"/>
</dbReference>
<dbReference type="SUPFAM" id="SSF51215">
    <property type="entry name" value="Regulatory protein AraC"/>
    <property type="match status" value="1"/>
</dbReference>
<dbReference type="GO" id="GO:0043565">
    <property type="term" value="F:sequence-specific DNA binding"/>
    <property type="evidence" value="ECO:0007669"/>
    <property type="project" value="InterPro"/>
</dbReference>
<accession>A0A917MZN5</accession>
<evidence type="ECO:0000259" key="4">
    <source>
        <dbReference type="PROSITE" id="PS01124"/>
    </source>
</evidence>
<dbReference type="SUPFAM" id="SSF46689">
    <property type="entry name" value="Homeodomain-like"/>
    <property type="match status" value="1"/>
</dbReference>
<keyword evidence="2" id="KW-0238">DNA-binding</keyword>
<keyword evidence="6" id="KW-1185">Reference proteome</keyword>
<organism evidence="5 6">
    <name type="scientific">Mucilaginibacter galii</name>
    <dbReference type="NCBI Taxonomy" id="2005073"/>
    <lineage>
        <taxon>Bacteria</taxon>
        <taxon>Pseudomonadati</taxon>
        <taxon>Bacteroidota</taxon>
        <taxon>Sphingobacteriia</taxon>
        <taxon>Sphingobacteriales</taxon>
        <taxon>Sphingobacteriaceae</taxon>
        <taxon>Mucilaginibacter</taxon>
    </lineage>
</organism>
<protein>
    <recommendedName>
        <fullName evidence="4">HTH araC/xylS-type domain-containing protein</fullName>
    </recommendedName>
</protein>
<dbReference type="PANTHER" id="PTHR43280">
    <property type="entry name" value="ARAC-FAMILY TRANSCRIPTIONAL REGULATOR"/>
    <property type="match status" value="1"/>
</dbReference>
<dbReference type="GO" id="GO:0003700">
    <property type="term" value="F:DNA-binding transcription factor activity"/>
    <property type="evidence" value="ECO:0007669"/>
    <property type="project" value="InterPro"/>
</dbReference>
<dbReference type="EMBL" id="BMDO01000001">
    <property type="protein sequence ID" value="GGI48905.1"/>
    <property type="molecule type" value="Genomic_DNA"/>
</dbReference>
<name>A0A917MZN5_9SPHI</name>
<dbReference type="Proteomes" id="UP000662074">
    <property type="component" value="Unassembled WGS sequence"/>
</dbReference>
<keyword evidence="1" id="KW-0805">Transcription regulation</keyword>
<dbReference type="InterPro" id="IPR009057">
    <property type="entry name" value="Homeodomain-like_sf"/>
</dbReference>
<dbReference type="InterPro" id="IPR018060">
    <property type="entry name" value="HTH_AraC"/>
</dbReference>
<keyword evidence="3" id="KW-0804">Transcription</keyword>
<feature type="domain" description="HTH araC/xylS-type" evidence="4">
    <location>
        <begin position="183"/>
        <end position="281"/>
    </location>
</feature>
<dbReference type="Pfam" id="PF12833">
    <property type="entry name" value="HTH_18"/>
    <property type="match status" value="1"/>
</dbReference>
<dbReference type="SMART" id="SM00342">
    <property type="entry name" value="HTH_ARAC"/>
    <property type="match status" value="1"/>
</dbReference>
<dbReference type="PANTHER" id="PTHR43280:SF32">
    <property type="entry name" value="TRANSCRIPTIONAL REGULATORY PROTEIN"/>
    <property type="match status" value="1"/>
</dbReference>